<keyword evidence="5" id="KW-0285">Flavoprotein</keyword>
<dbReference type="InterPro" id="IPR050260">
    <property type="entry name" value="FAD-bd_OxRdtase"/>
</dbReference>
<keyword evidence="8" id="KW-0520">NAD</keyword>
<comment type="cofactor">
    <cofactor evidence="1">
        <name>FAD</name>
        <dbReference type="ChEBI" id="CHEBI:57692"/>
    </cofactor>
</comment>
<evidence type="ECO:0000259" key="10">
    <source>
        <dbReference type="Pfam" id="PF18113"/>
    </source>
</evidence>
<evidence type="ECO:0000259" key="9">
    <source>
        <dbReference type="Pfam" id="PF07992"/>
    </source>
</evidence>
<reference evidence="11" key="1">
    <citation type="submission" date="2023-07" db="EMBL/GenBank/DDBJ databases">
        <title>Genome content predicts the carbon catabolic preferences of heterotrophic bacteria.</title>
        <authorList>
            <person name="Gralka M."/>
        </authorList>
    </citation>
    <scope>NUCLEOTIDE SEQUENCE</scope>
    <source>
        <strain evidence="11">C2R13</strain>
    </source>
</reference>
<dbReference type="EMBL" id="JAUORK010000006">
    <property type="protein sequence ID" value="MDO6671885.1"/>
    <property type="molecule type" value="Genomic_DNA"/>
</dbReference>
<dbReference type="Pfam" id="PF07992">
    <property type="entry name" value="Pyr_redox_2"/>
    <property type="match status" value="1"/>
</dbReference>
<evidence type="ECO:0000256" key="8">
    <source>
        <dbReference type="ARBA" id="ARBA00023027"/>
    </source>
</evidence>
<protein>
    <submittedName>
        <fullName evidence="11">FAD-dependent oxidoreductase</fullName>
    </submittedName>
</protein>
<evidence type="ECO:0000256" key="3">
    <source>
        <dbReference type="ARBA" id="ARBA00006442"/>
    </source>
</evidence>
<comment type="subcellular location">
    <subcellularLocation>
        <location evidence="2">Cytoplasm</location>
    </subcellularLocation>
</comment>
<keyword evidence="7" id="KW-0560">Oxidoreductase</keyword>
<dbReference type="PRINTS" id="PR00368">
    <property type="entry name" value="FADPNR"/>
</dbReference>
<organism evidence="11 12">
    <name type="scientific">Cobetia amphilecti</name>
    <dbReference type="NCBI Taxonomy" id="1055104"/>
    <lineage>
        <taxon>Bacteria</taxon>
        <taxon>Pseudomonadati</taxon>
        <taxon>Pseudomonadota</taxon>
        <taxon>Gammaproteobacteria</taxon>
        <taxon>Oceanospirillales</taxon>
        <taxon>Halomonadaceae</taxon>
        <taxon>Cobetia</taxon>
    </lineage>
</organism>
<dbReference type="AlphaFoldDB" id="A0AAP4WVB6"/>
<dbReference type="GO" id="GO:0005737">
    <property type="term" value="C:cytoplasm"/>
    <property type="evidence" value="ECO:0007669"/>
    <property type="project" value="UniProtKB-SubCell"/>
</dbReference>
<dbReference type="Gene3D" id="3.30.390.120">
    <property type="match status" value="1"/>
</dbReference>
<dbReference type="Gene3D" id="3.50.50.60">
    <property type="entry name" value="FAD/NAD(P)-binding domain"/>
    <property type="match status" value="2"/>
</dbReference>
<accession>A0AAP4WVB6</accession>
<evidence type="ECO:0000256" key="4">
    <source>
        <dbReference type="ARBA" id="ARBA00022490"/>
    </source>
</evidence>
<comment type="similarity">
    <text evidence="3">Belongs to the FAD-dependent oxidoreductase family.</text>
</comment>
<dbReference type="PRINTS" id="PR00411">
    <property type="entry name" value="PNDRDTASEI"/>
</dbReference>
<dbReference type="SUPFAM" id="SSF51905">
    <property type="entry name" value="FAD/NAD(P)-binding domain"/>
    <property type="match status" value="2"/>
</dbReference>
<evidence type="ECO:0000256" key="1">
    <source>
        <dbReference type="ARBA" id="ARBA00001974"/>
    </source>
</evidence>
<feature type="domain" description="Rubredoxin binding" evidence="10">
    <location>
        <begin position="327"/>
        <end position="393"/>
    </location>
</feature>
<dbReference type="Proteomes" id="UP001170481">
    <property type="component" value="Unassembled WGS sequence"/>
</dbReference>
<dbReference type="InterPro" id="IPR041364">
    <property type="entry name" value="Rbx-bd"/>
</dbReference>
<dbReference type="PANTHER" id="PTHR43429:SF3">
    <property type="entry name" value="NITRITE REDUCTASE [NAD(P)H]"/>
    <property type="match status" value="1"/>
</dbReference>
<sequence>MRDPRTLVIIGTGMAGIGLARALRARDKHSRLILISQDSGHDYAKPMLSTAFAKKMSATDLSRQAPVALVDELNAELRTHQRVTAIDGDARQLWLGEECLAYDELVLALGAAPRRPFPVAAEVASRVQSINDLDDYAAFCATLAKARERGEDGHVVIVGAGLVGCEYANDLTAAGHRVTLVAPEETPLDGLLPQALGQRLGAALDGLGVTRRQGEMVETIAASSGEEAERQAAPVEVRLQSGRRLTGSVVLLATGLAPRIRLAQAAGLSAGGDGIRVDRHLATSQPHIWALGDCASVEGVNAMYVQPLQMAARTLAANLCGEPSVLDWKAWPVLVKTPVLPVVAYPPRSAVARWEITGEGDDLEARALDMNERLIGYALTGAAVRRKVELARQAPPLLG</sequence>
<dbReference type="InterPro" id="IPR023753">
    <property type="entry name" value="FAD/NAD-binding_dom"/>
</dbReference>
<keyword evidence="6" id="KW-0274">FAD</keyword>
<dbReference type="InterPro" id="IPR036188">
    <property type="entry name" value="FAD/NAD-bd_sf"/>
</dbReference>
<evidence type="ECO:0000256" key="2">
    <source>
        <dbReference type="ARBA" id="ARBA00004496"/>
    </source>
</evidence>
<dbReference type="Pfam" id="PF18113">
    <property type="entry name" value="Rbx_binding"/>
    <property type="match status" value="1"/>
</dbReference>
<dbReference type="PANTHER" id="PTHR43429">
    <property type="entry name" value="PYRIDINE NUCLEOTIDE-DISULFIDE OXIDOREDUCTASE DOMAIN-CONTAINING"/>
    <property type="match status" value="1"/>
</dbReference>
<feature type="domain" description="FAD/NAD(P)-binding" evidence="9">
    <location>
        <begin position="7"/>
        <end position="299"/>
    </location>
</feature>
<dbReference type="GO" id="GO:0016491">
    <property type="term" value="F:oxidoreductase activity"/>
    <property type="evidence" value="ECO:0007669"/>
    <property type="project" value="UniProtKB-KW"/>
</dbReference>
<keyword evidence="4" id="KW-0963">Cytoplasm</keyword>
<evidence type="ECO:0000256" key="7">
    <source>
        <dbReference type="ARBA" id="ARBA00023002"/>
    </source>
</evidence>
<name>A0AAP4WVB6_9GAMM</name>
<dbReference type="RefSeq" id="WP_303593528.1">
    <property type="nucleotide sequence ID" value="NZ_JAUORK010000006.1"/>
</dbReference>
<evidence type="ECO:0000313" key="12">
    <source>
        <dbReference type="Proteomes" id="UP001170481"/>
    </source>
</evidence>
<evidence type="ECO:0000256" key="6">
    <source>
        <dbReference type="ARBA" id="ARBA00022827"/>
    </source>
</evidence>
<gene>
    <name evidence="11" type="ORF">Q4535_07085</name>
</gene>
<evidence type="ECO:0000256" key="5">
    <source>
        <dbReference type="ARBA" id="ARBA00022630"/>
    </source>
</evidence>
<evidence type="ECO:0000313" key="11">
    <source>
        <dbReference type="EMBL" id="MDO6671885.1"/>
    </source>
</evidence>
<comment type="caution">
    <text evidence="11">The sequence shown here is derived from an EMBL/GenBank/DDBJ whole genome shotgun (WGS) entry which is preliminary data.</text>
</comment>
<proteinExistence type="inferred from homology"/>